<dbReference type="InterPro" id="IPR027443">
    <property type="entry name" value="IPNS-like_sf"/>
</dbReference>
<dbReference type="InterPro" id="IPR050231">
    <property type="entry name" value="Iron_ascorbate_oxido_reductase"/>
</dbReference>
<dbReference type="Gene3D" id="2.60.120.330">
    <property type="entry name" value="B-lactam Antibiotic, Isopenicillin N Synthase, Chain"/>
    <property type="match status" value="1"/>
</dbReference>
<evidence type="ECO:0000256" key="1">
    <source>
        <dbReference type="RuleBase" id="RU003682"/>
    </source>
</evidence>
<name>A0A4Y9YNT9_9APHY</name>
<dbReference type="Pfam" id="PF14226">
    <property type="entry name" value="DIOX_N"/>
    <property type="match status" value="1"/>
</dbReference>
<comment type="similarity">
    <text evidence="1">Belongs to the iron/ascorbate-dependent oxidoreductase family.</text>
</comment>
<dbReference type="EMBL" id="SEKV01000118">
    <property type="protein sequence ID" value="TFY63812.1"/>
    <property type="molecule type" value="Genomic_DNA"/>
</dbReference>
<gene>
    <name evidence="4" type="ORF">EVJ58_g3026</name>
</gene>
<feature type="compositionally biased region" description="Acidic residues" evidence="2">
    <location>
        <begin position="96"/>
        <end position="105"/>
    </location>
</feature>
<dbReference type="PRINTS" id="PR00682">
    <property type="entry name" value="IPNSYNTHASE"/>
</dbReference>
<dbReference type="Pfam" id="PF03171">
    <property type="entry name" value="2OG-FeII_Oxy"/>
    <property type="match status" value="1"/>
</dbReference>
<feature type="compositionally biased region" description="Gly residues" evidence="2">
    <location>
        <begin position="48"/>
        <end position="57"/>
    </location>
</feature>
<dbReference type="GO" id="GO:0046872">
    <property type="term" value="F:metal ion binding"/>
    <property type="evidence" value="ECO:0007669"/>
    <property type="project" value="UniProtKB-KW"/>
</dbReference>
<keyword evidence="1" id="KW-0408">Iron</keyword>
<feature type="domain" description="Fe2OG dioxygenase" evidence="3">
    <location>
        <begin position="252"/>
        <end position="399"/>
    </location>
</feature>
<dbReference type="PROSITE" id="PS51471">
    <property type="entry name" value="FE2OG_OXY"/>
    <property type="match status" value="1"/>
</dbReference>
<organism evidence="4 5">
    <name type="scientific">Rhodofomes roseus</name>
    <dbReference type="NCBI Taxonomy" id="34475"/>
    <lineage>
        <taxon>Eukaryota</taxon>
        <taxon>Fungi</taxon>
        <taxon>Dikarya</taxon>
        <taxon>Basidiomycota</taxon>
        <taxon>Agaricomycotina</taxon>
        <taxon>Agaricomycetes</taxon>
        <taxon>Polyporales</taxon>
        <taxon>Rhodofomes</taxon>
    </lineage>
</organism>
<dbReference type="SUPFAM" id="SSF51197">
    <property type="entry name" value="Clavaminate synthase-like"/>
    <property type="match status" value="1"/>
</dbReference>
<dbReference type="GO" id="GO:0016491">
    <property type="term" value="F:oxidoreductase activity"/>
    <property type="evidence" value="ECO:0007669"/>
    <property type="project" value="UniProtKB-KW"/>
</dbReference>
<evidence type="ECO:0000313" key="5">
    <source>
        <dbReference type="Proteomes" id="UP000298390"/>
    </source>
</evidence>
<evidence type="ECO:0000313" key="4">
    <source>
        <dbReference type="EMBL" id="TFY63812.1"/>
    </source>
</evidence>
<dbReference type="AlphaFoldDB" id="A0A4Y9YNT9"/>
<dbReference type="InterPro" id="IPR026992">
    <property type="entry name" value="DIOX_N"/>
</dbReference>
<accession>A0A4Y9YNT9</accession>
<evidence type="ECO:0000259" key="3">
    <source>
        <dbReference type="PROSITE" id="PS51471"/>
    </source>
</evidence>
<reference evidence="4 5" key="1">
    <citation type="submission" date="2019-01" db="EMBL/GenBank/DDBJ databases">
        <title>Genome sequencing of the rare red list fungi Fomitopsis rosea.</title>
        <authorList>
            <person name="Buettner E."/>
            <person name="Kellner H."/>
        </authorList>
    </citation>
    <scope>NUCLEOTIDE SEQUENCE [LARGE SCALE GENOMIC DNA]</scope>
    <source>
        <strain evidence="4 5">DSM 105464</strain>
    </source>
</reference>
<dbReference type="STRING" id="34475.A0A4Y9YNT9"/>
<sequence>MPNLNQPVRNYPLRPIHEPALFVVGEKMGQKVYPNQHPGSAERPGPPGMGIGFGGIGNSQAMLAQQNSNLEALERRSQRDRSASMNARAPPPARVEDDDSADESDMISTRTLAMTRYKRNHEFMNEVFIDLSDVSNRDPTVRKALADTIRDACMNVGFFYVANHGIPETAIANALSATKEYFSLPLEAKMELENKKTPNFKGYNPVRSSRNDPLSDGDMHEGFEFGWEALEADDYDGRQAKDGAMAGANVWPREPARFREAALAYYHAAVELGKNLFPLFALALELPEDHFDDKRLTTITPNSQLGGQCDRNAPAYLLIDVIYALQCFTILWQEPATQALQVLNKEKQWIDAPPLQGTLVINLGDQFARWTNDVFKSTVHRAINRSGVRRYSIPLFFGTDYDVKLEPISSCVSPDRPPKYEVVTAGDYVKSKLEATYGH</sequence>
<protein>
    <recommendedName>
        <fullName evidence="3">Fe2OG dioxygenase domain-containing protein</fullName>
    </recommendedName>
</protein>
<evidence type="ECO:0000256" key="2">
    <source>
        <dbReference type="SAM" id="MobiDB-lite"/>
    </source>
</evidence>
<feature type="region of interest" description="Disordered" evidence="2">
    <location>
        <begin position="33"/>
        <end position="57"/>
    </location>
</feature>
<keyword evidence="1" id="KW-0560">Oxidoreductase</keyword>
<keyword evidence="1" id="KW-0479">Metal-binding</keyword>
<dbReference type="InterPro" id="IPR044861">
    <property type="entry name" value="IPNS-like_FE2OG_OXY"/>
</dbReference>
<proteinExistence type="inferred from homology"/>
<comment type="caution">
    <text evidence="4">The sequence shown here is derived from an EMBL/GenBank/DDBJ whole genome shotgun (WGS) entry which is preliminary data.</text>
</comment>
<dbReference type="PANTHER" id="PTHR47990">
    <property type="entry name" value="2-OXOGLUTARATE (2OG) AND FE(II)-DEPENDENT OXYGENASE SUPERFAMILY PROTEIN-RELATED"/>
    <property type="match status" value="1"/>
</dbReference>
<feature type="region of interest" description="Disordered" evidence="2">
    <location>
        <begin position="74"/>
        <end position="105"/>
    </location>
</feature>
<dbReference type="InterPro" id="IPR005123">
    <property type="entry name" value="Oxoglu/Fe-dep_dioxygenase_dom"/>
</dbReference>
<dbReference type="Proteomes" id="UP000298390">
    <property type="component" value="Unassembled WGS sequence"/>
</dbReference>